<proteinExistence type="predicted"/>
<dbReference type="AlphaFoldDB" id="A0A4U8ULX3"/>
<evidence type="ECO:0000313" key="1">
    <source>
        <dbReference type="EMBL" id="TMS33117.1"/>
    </source>
</evidence>
<dbReference type="Proteomes" id="UP000298663">
    <property type="component" value="Chromosome X"/>
</dbReference>
<accession>A0A4U8ULX3</accession>
<name>A0A4U8ULX3_STECR</name>
<reference evidence="1 2" key="2">
    <citation type="journal article" date="2019" name="G3 (Bethesda)">
        <title>Hybrid Assembly of the Genome of the Entomopathogenic Nematode Steinernema carpocapsae Identifies the X-Chromosome.</title>
        <authorList>
            <person name="Serra L."/>
            <person name="Macchietto M."/>
            <person name="Macias-Munoz A."/>
            <person name="McGill C.J."/>
            <person name="Rodriguez I.M."/>
            <person name="Rodriguez B."/>
            <person name="Murad R."/>
            <person name="Mortazavi A."/>
        </authorList>
    </citation>
    <scope>NUCLEOTIDE SEQUENCE [LARGE SCALE GENOMIC DNA]</scope>
    <source>
        <strain evidence="1 2">ALL</strain>
    </source>
</reference>
<sequence>MGSNYRVPKATRSPLNKTVWHSVTIDTNVGSARLPRDRAVSELATRPCNYSFDTSSQLEAPMSAACKARPQHKRIITLIGTVLLGNNRIVFDLRSG</sequence>
<reference evidence="1 2" key="1">
    <citation type="journal article" date="2015" name="Genome Biol.">
        <title>Comparative genomics of Steinernema reveals deeply conserved gene regulatory networks.</title>
        <authorList>
            <person name="Dillman A.R."/>
            <person name="Macchietto M."/>
            <person name="Porter C.F."/>
            <person name="Rogers A."/>
            <person name="Williams B."/>
            <person name="Antoshechkin I."/>
            <person name="Lee M.M."/>
            <person name="Goodwin Z."/>
            <person name="Lu X."/>
            <person name="Lewis E.E."/>
            <person name="Goodrich-Blair H."/>
            <person name="Stock S.P."/>
            <person name="Adams B.J."/>
            <person name="Sternberg P.W."/>
            <person name="Mortazavi A."/>
        </authorList>
    </citation>
    <scope>NUCLEOTIDE SEQUENCE [LARGE SCALE GENOMIC DNA]</scope>
    <source>
        <strain evidence="1 2">ALL</strain>
    </source>
</reference>
<keyword evidence="2" id="KW-1185">Reference proteome</keyword>
<gene>
    <name evidence="1" type="ORF">L596_000893</name>
</gene>
<protein>
    <submittedName>
        <fullName evidence="1">Uncharacterized protein</fullName>
    </submittedName>
</protein>
<organism evidence="1 2">
    <name type="scientific">Steinernema carpocapsae</name>
    <name type="common">Entomopathogenic nematode</name>
    <dbReference type="NCBI Taxonomy" id="34508"/>
    <lineage>
        <taxon>Eukaryota</taxon>
        <taxon>Metazoa</taxon>
        <taxon>Ecdysozoa</taxon>
        <taxon>Nematoda</taxon>
        <taxon>Chromadorea</taxon>
        <taxon>Rhabditida</taxon>
        <taxon>Tylenchina</taxon>
        <taxon>Panagrolaimomorpha</taxon>
        <taxon>Strongyloidoidea</taxon>
        <taxon>Steinernematidae</taxon>
        <taxon>Steinernema</taxon>
    </lineage>
</organism>
<comment type="caution">
    <text evidence="1">The sequence shown here is derived from an EMBL/GenBank/DDBJ whole genome shotgun (WGS) entry which is preliminary data.</text>
</comment>
<dbReference type="EMBL" id="CM016762">
    <property type="protein sequence ID" value="TMS33117.1"/>
    <property type="molecule type" value="Genomic_DNA"/>
</dbReference>
<evidence type="ECO:0000313" key="2">
    <source>
        <dbReference type="Proteomes" id="UP000298663"/>
    </source>
</evidence>
<dbReference type="EMBL" id="AZBU02000001">
    <property type="protein sequence ID" value="TMS33117.1"/>
    <property type="molecule type" value="Genomic_DNA"/>
</dbReference>